<evidence type="ECO:0000313" key="5">
    <source>
        <dbReference type="EMBL" id="MFI2472397.1"/>
    </source>
</evidence>
<comment type="catalytic activity">
    <reaction evidence="1">
        <text>a monocarboxylic acid amide + H2O = a monocarboxylate + NH4(+)</text>
        <dbReference type="Rhea" id="RHEA:12020"/>
        <dbReference type="ChEBI" id="CHEBI:15377"/>
        <dbReference type="ChEBI" id="CHEBI:28938"/>
        <dbReference type="ChEBI" id="CHEBI:35757"/>
        <dbReference type="ChEBI" id="CHEBI:83628"/>
        <dbReference type="EC" id="3.5.1.4"/>
    </reaction>
</comment>
<organism evidence="5 6">
    <name type="scientific">Nocardia xishanensis</name>
    <dbReference type="NCBI Taxonomy" id="238964"/>
    <lineage>
        <taxon>Bacteria</taxon>
        <taxon>Bacillati</taxon>
        <taxon>Actinomycetota</taxon>
        <taxon>Actinomycetes</taxon>
        <taxon>Mycobacteriales</taxon>
        <taxon>Nocardiaceae</taxon>
        <taxon>Nocardia</taxon>
    </lineage>
</organism>
<dbReference type="GO" id="GO:0004040">
    <property type="term" value="F:amidase activity"/>
    <property type="evidence" value="ECO:0007669"/>
    <property type="project" value="UniProtKB-EC"/>
</dbReference>
<sequence>MSEQPGDRPRYTGVLGQAEAVRTGLISAVELTEQTLARIDRLQPRLNAFTTVLADEALAQARAHDETRAAGRPLGPLHGVPIAIKDEVDVAGARTTYGGAAVTTPAATDSEIVRRLRAAGAIIVGKTAMPEFGTWPFTESAAHGYTRNPWDVTRSTGGSSGGSAAAVAAGIVAAATGGDGGGSIRIPAACCGLFGLKPQRGRVSTVPNGDLWRALGTLGVLTRSVADSALLYDVISGSCAGDRWHAPAPTTSFTALEPVRPLRIAVSSRPAVPLARLTPECAAALRSMADTLTQLGHEVEEFELAHPEATPAFFPQFLGGIRAEAERVDRPDLLEQRSKTLSAAARLLAPEPLQRWAERHGERIAARVNRVFERYDLVLTPTLPHLPPPVGRLDGTGAVHAILRSMPMTAYTALWNVCGNPAAAIPAGWSDSGLPLSVQLIGRPDDELGILRVAAQLEKARPWAQHWPEEIDAVAGIR</sequence>
<reference evidence="5 6" key="1">
    <citation type="submission" date="2024-10" db="EMBL/GenBank/DDBJ databases">
        <title>The Natural Products Discovery Center: Release of the First 8490 Sequenced Strains for Exploring Actinobacteria Biosynthetic Diversity.</title>
        <authorList>
            <person name="Kalkreuter E."/>
            <person name="Kautsar S.A."/>
            <person name="Yang D."/>
            <person name="Bader C.D."/>
            <person name="Teijaro C.N."/>
            <person name="Fluegel L."/>
            <person name="Davis C.M."/>
            <person name="Simpson J.R."/>
            <person name="Lauterbach L."/>
            <person name="Steele A.D."/>
            <person name="Gui C."/>
            <person name="Meng S."/>
            <person name="Li G."/>
            <person name="Viehrig K."/>
            <person name="Ye F."/>
            <person name="Su P."/>
            <person name="Kiefer A.F."/>
            <person name="Nichols A."/>
            <person name="Cepeda A.J."/>
            <person name="Yan W."/>
            <person name="Fan B."/>
            <person name="Jiang Y."/>
            <person name="Adhikari A."/>
            <person name="Zheng C.-J."/>
            <person name="Schuster L."/>
            <person name="Cowan T.M."/>
            <person name="Smanski M.J."/>
            <person name="Chevrette M.G."/>
            <person name="De Carvalho L.P.S."/>
            <person name="Shen B."/>
        </authorList>
    </citation>
    <scope>NUCLEOTIDE SEQUENCE [LARGE SCALE GENOMIC DNA]</scope>
    <source>
        <strain evidence="5 6">NPDC019275</strain>
    </source>
</reference>
<feature type="domain" description="Amidase" evidence="4">
    <location>
        <begin position="30"/>
        <end position="447"/>
    </location>
</feature>
<dbReference type="SUPFAM" id="SSF75304">
    <property type="entry name" value="Amidase signature (AS) enzymes"/>
    <property type="match status" value="1"/>
</dbReference>
<dbReference type="InterPro" id="IPR000120">
    <property type="entry name" value="Amidase"/>
</dbReference>
<protein>
    <recommendedName>
        <fullName evidence="3">amidase</fullName>
        <ecNumber evidence="3">3.5.1.4</ecNumber>
    </recommendedName>
</protein>
<dbReference type="Gene3D" id="3.90.1300.10">
    <property type="entry name" value="Amidase signature (AS) domain"/>
    <property type="match status" value="1"/>
</dbReference>
<dbReference type="Proteomes" id="UP001611415">
    <property type="component" value="Unassembled WGS sequence"/>
</dbReference>
<dbReference type="RefSeq" id="WP_397090923.1">
    <property type="nucleotide sequence ID" value="NZ_JBIRYO010000002.1"/>
</dbReference>
<dbReference type="PROSITE" id="PS00571">
    <property type="entry name" value="AMIDASES"/>
    <property type="match status" value="1"/>
</dbReference>
<dbReference type="InterPro" id="IPR036928">
    <property type="entry name" value="AS_sf"/>
</dbReference>
<comment type="caution">
    <text evidence="5">The sequence shown here is derived from an EMBL/GenBank/DDBJ whole genome shotgun (WGS) entry which is preliminary data.</text>
</comment>
<evidence type="ECO:0000256" key="3">
    <source>
        <dbReference type="ARBA" id="ARBA00012922"/>
    </source>
</evidence>
<comment type="similarity">
    <text evidence="2">Belongs to the amidase family.</text>
</comment>
<dbReference type="NCBIfam" id="NF009119">
    <property type="entry name" value="PRK12470.1"/>
    <property type="match status" value="1"/>
</dbReference>
<proteinExistence type="inferred from homology"/>
<accession>A0ABW7WU89</accession>
<dbReference type="InterPro" id="IPR023631">
    <property type="entry name" value="Amidase_dom"/>
</dbReference>
<gene>
    <name evidence="5" type="ORF">ACH49W_03380</name>
</gene>
<evidence type="ECO:0000256" key="1">
    <source>
        <dbReference type="ARBA" id="ARBA00001311"/>
    </source>
</evidence>
<dbReference type="PANTHER" id="PTHR11895:SF7">
    <property type="entry name" value="GLUTAMYL-TRNA(GLN) AMIDOTRANSFERASE SUBUNIT A, MITOCHONDRIAL"/>
    <property type="match status" value="1"/>
</dbReference>
<name>A0ABW7WU89_9NOCA</name>
<dbReference type="EMBL" id="JBIRYO010000002">
    <property type="protein sequence ID" value="MFI2472397.1"/>
    <property type="molecule type" value="Genomic_DNA"/>
</dbReference>
<dbReference type="PANTHER" id="PTHR11895">
    <property type="entry name" value="TRANSAMIDASE"/>
    <property type="match status" value="1"/>
</dbReference>
<dbReference type="InterPro" id="IPR020556">
    <property type="entry name" value="Amidase_CS"/>
</dbReference>
<dbReference type="EC" id="3.5.1.4" evidence="3"/>
<keyword evidence="5" id="KW-0378">Hydrolase</keyword>
<keyword evidence="6" id="KW-1185">Reference proteome</keyword>
<evidence type="ECO:0000259" key="4">
    <source>
        <dbReference type="Pfam" id="PF01425"/>
    </source>
</evidence>
<dbReference type="Pfam" id="PF01425">
    <property type="entry name" value="Amidase"/>
    <property type="match status" value="1"/>
</dbReference>
<evidence type="ECO:0000313" key="6">
    <source>
        <dbReference type="Proteomes" id="UP001611415"/>
    </source>
</evidence>
<evidence type="ECO:0000256" key="2">
    <source>
        <dbReference type="ARBA" id="ARBA00009199"/>
    </source>
</evidence>